<dbReference type="Pfam" id="PF13205">
    <property type="entry name" value="Big_5"/>
    <property type="match status" value="1"/>
</dbReference>
<evidence type="ECO:0000313" key="3">
    <source>
        <dbReference type="EMBL" id="KKR90325.1"/>
    </source>
</evidence>
<sequence>MFKNRKRLFLFVLIILSFLSLLWIIFIIRGKSDSKPLPTPTTKFELIKTIPLNNSTDPLLSTSAVEFYFSKPIKVESLVIMSEPKTNIAFELNENNSVLYVKAIEGWKYETLYKLTISVSSADNDNLPEKIILNFRPGMLKFSPLDEIPQ</sequence>
<keyword evidence="1" id="KW-0732">Signal</keyword>
<feature type="domain" description="SbsA Ig-like" evidence="2">
    <location>
        <begin position="41"/>
        <end position="127"/>
    </location>
</feature>
<evidence type="ECO:0000313" key="4">
    <source>
        <dbReference type="Proteomes" id="UP000034275"/>
    </source>
</evidence>
<comment type="caution">
    <text evidence="3">The sequence shown here is derived from an EMBL/GenBank/DDBJ whole genome shotgun (WGS) entry which is preliminary data.</text>
</comment>
<proteinExistence type="predicted"/>
<reference evidence="3 4" key="1">
    <citation type="journal article" date="2015" name="Nature">
        <title>rRNA introns, odd ribosomes, and small enigmatic genomes across a large radiation of phyla.</title>
        <authorList>
            <person name="Brown C.T."/>
            <person name="Hug L.A."/>
            <person name="Thomas B.C."/>
            <person name="Sharon I."/>
            <person name="Castelle C.J."/>
            <person name="Singh A."/>
            <person name="Wilkins M.J."/>
            <person name="Williams K.H."/>
            <person name="Banfield J.F."/>
        </authorList>
    </citation>
    <scope>NUCLEOTIDE SEQUENCE [LARGE SCALE GENOMIC DNA]</scope>
</reference>
<organism evidence="3 4">
    <name type="scientific">Candidatus Woesebacteria bacterium GW2011_GWD1_41_12</name>
    <dbReference type="NCBI Taxonomy" id="1618593"/>
    <lineage>
        <taxon>Bacteria</taxon>
        <taxon>Candidatus Woeseibacteriota</taxon>
    </lineage>
</organism>
<dbReference type="Proteomes" id="UP000034275">
    <property type="component" value="Unassembled WGS sequence"/>
</dbReference>
<dbReference type="InterPro" id="IPR032812">
    <property type="entry name" value="SbsA_Ig"/>
</dbReference>
<gene>
    <name evidence="3" type="ORF">UU39_C0015G0010</name>
</gene>
<evidence type="ECO:0000256" key="1">
    <source>
        <dbReference type="ARBA" id="ARBA00022729"/>
    </source>
</evidence>
<accession>A0A0G0X129</accession>
<evidence type="ECO:0000259" key="2">
    <source>
        <dbReference type="Pfam" id="PF13205"/>
    </source>
</evidence>
<name>A0A0G0X129_9BACT</name>
<dbReference type="AlphaFoldDB" id="A0A0G0X129"/>
<protein>
    <recommendedName>
        <fullName evidence="2">SbsA Ig-like domain-containing protein</fullName>
    </recommendedName>
</protein>
<dbReference type="EMBL" id="LCAL01000015">
    <property type="protein sequence ID" value="KKR90325.1"/>
    <property type="molecule type" value="Genomic_DNA"/>
</dbReference>